<organism evidence="3">
    <name type="scientific">Oceaniferula spumae</name>
    <dbReference type="NCBI Taxonomy" id="2979115"/>
    <lineage>
        <taxon>Bacteria</taxon>
        <taxon>Pseudomonadati</taxon>
        <taxon>Verrucomicrobiota</taxon>
        <taxon>Verrucomicrobiia</taxon>
        <taxon>Verrucomicrobiales</taxon>
        <taxon>Verrucomicrobiaceae</taxon>
        <taxon>Oceaniferula</taxon>
    </lineage>
</organism>
<keyword evidence="2" id="KW-0812">Transmembrane</keyword>
<evidence type="ECO:0000256" key="2">
    <source>
        <dbReference type="SAM" id="Phobius"/>
    </source>
</evidence>
<reference evidence="3" key="1">
    <citation type="submission" date="2024-07" db="EMBL/GenBank/DDBJ databases">
        <title>Complete genome sequence of Verrucomicrobiaceae bacterium NT6N.</title>
        <authorList>
            <person name="Huang C."/>
            <person name="Takami H."/>
            <person name="Hamasaki K."/>
        </authorList>
    </citation>
    <scope>NUCLEOTIDE SEQUENCE</scope>
    <source>
        <strain evidence="3">NT6N</strain>
    </source>
</reference>
<proteinExistence type="predicted"/>
<dbReference type="EMBL" id="AP026866">
    <property type="protein sequence ID" value="BDS08865.1"/>
    <property type="molecule type" value="Genomic_DNA"/>
</dbReference>
<gene>
    <name evidence="3" type="ORF">NT6N_39050</name>
</gene>
<protein>
    <submittedName>
        <fullName evidence="3">Uncharacterized protein</fullName>
    </submittedName>
</protein>
<evidence type="ECO:0000313" key="3">
    <source>
        <dbReference type="EMBL" id="BDS08865.1"/>
    </source>
</evidence>
<keyword evidence="2" id="KW-1133">Transmembrane helix</keyword>
<feature type="transmembrane region" description="Helical" evidence="2">
    <location>
        <begin position="12"/>
        <end position="30"/>
    </location>
</feature>
<feature type="compositionally biased region" description="Polar residues" evidence="1">
    <location>
        <begin position="48"/>
        <end position="62"/>
    </location>
</feature>
<accession>A0AAT9FS63</accession>
<sequence length="62" mass="7112">MLHLPKKRPWLILVFIYVVIITVWTTFIVLGHKQGSHMSPEEAEQHIRSNPPTHARTSSNAP</sequence>
<evidence type="ECO:0000256" key="1">
    <source>
        <dbReference type="SAM" id="MobiDB-lite"/>
    </source>
</evidence>
<name>A0AAT9FS63_9BACT</name>
<dbReference type="KEGG" id="osu:NT6N_39050"/>
<feature type="region of interest" description="Disordered" evidence="1">
    <location>
        <begin position="39"/>
        <end position="62"/>
    </location>
</feature>
<dbReference type="AlphaFoldDB" id="A0AAT9FS63"/>
<keyword evidence="2" id="KW-0472">Membrane</keyword>